<dbReference type="InParanoid" id="A2DH90"/>
<organism evidence="2 3">
    <name type="scientific">Trichomonas vaginalis (strain ATCC PRA-98 / G3)</name>
    <dbReference type="NCBI Taxonomy" id="412133"/>
    <lineage>
        <taxon>Eukaryota</taxon>
        <taxon>Metamonada</taxon>
        <taxon>Parabasalia</taxon>
        <taxon>Trichomonadida</taxon>
        <taxon>Trichomonadidae</taxon>
        <taxon>Trichomonas</taxon>
    </lineage>
</organism>
<protein>
    <recommendedName>
        <fullName evidence="4">BAR domain-containing protein</fullName>
    </recommendedName>
</protein>
<dbReference type="VEuPathDB" id="TrichDB:TVAG_021080"/>
<dbReference type="RefSeq" id="XP_001581149.1">
    <property type="nucleotide sequence ID" value="XM_001581099.1"/>
</dbReference>
<sequence length="256" mass="29577">MKKLIEATKNVFSKRDPSEFDKAKKIYKGLGKNVKEALVSLGQLNKNVDKMSAKIIELAKGFKKADDGKNPNITNQVNCILLFSERVNHITTDFFDTEIDQKVNVPIDLFAKEYARLKFLYKKRKSTLKLVENAQNECINLRKQTGVQPVALERVDKELTRLNLRFAQIDEDFIKTTYRLKAQKSYQVIKNPTIALSQIMSQYLKLVFKEMTDMRVAFPPQIFQSESANFQQNIIFSQNQQYIQNAVPAPNPYDEL</sequence>
<dbReference type="Gene3D" id="1.20.1270.60">
    <property type="entry name" value="Arfaptin homology (AH) domain/BAR domain"/>
    <property type="match status" value="1"/>
</dbReference>
<dbReference type="SUPFAM" id="SSF103657">
    <property type="entry name" value="BAR/IMD domain-like"/>
    <property type="match status" value="1"/>
</dbReference>
<dbReference type="KEGG" id="tva:5465685"/>
<dbReference type="VEuPathDB" id="TrichDB:TVAGG3_0677470"/>
<dbReference type="AlphaFoldDB" id="A2DH90"/>
<accession>A2DH90</accession>
<dbReference type="EMBL" id="DS113200">
    <property type="protein sequence ID" value="EAY20163.1"/>
    <property type="molecule type" value="Genomic_DNA"/>
</dbReference>
<keyword evidence="1" id="KW-0175">Coiled coil</keyword>
<feature type="coiled-coil region" evidence="1">
    <location>
        <begin position="124"/>
        <end position="172"/>
    </location>
</feature>
<evidence type="ECO:0000313" key="2">
    <source>
        <dbReference type="EMBL" id="EAY20163.1"/>
    </source>
</evidence>
<reference evidence="2" key="2">
    <citation type="journal article" date="2007" name="Science">
        <title>Draft genome sequence of the sexually transmitted pathogen Trichomonas vaginalis.</title>
        <authorList>
            <person name="Carlton J.M."/>
            <person name="Hirt R.P."/>
            <person name="Silva J.C."/>
            <person name="Delcher A.L."/>
            <person name="Schatz M."/>
            <person name="Zhao Q."/>
            <person name="Wortman J.R."/>
            <person name="Bidwell S.L."/>
            <person name="Alsmark U.C.M."/>
            <person name="Besteiro S."/>
            <person name="Sicheritz-Ponten T."/>
            <person name="Noel C.J."/>
            <person name="Dacks J.B."/>
            <person name="Foster P.G."/>
            <person name="Simillion C."/>
            <person name="Van de Peer Y."/>
            <person name="Miranda-Saavedra D."/>
            <person name="Barton G.J."/>
            <person name="Westrop G.D."/>
            <person name="Mueller S."/>
            <person name="Dessi D."/>
            <person name="Fiori P.L."/>
            <person name="Ren Q."/>
            <person name="Paulsen I."/>
            <person name="Zhang H."/>
            <person name="Bastida-Corcuera F.D."/>
            <person name="Simoes-Barbosa A."/>
            <person name="Brown M.T."/>
            <person name="Hayes R.D."/>
            <person name="Mukherjee M."/>
            <person name="Okumura C.Y."/>
            <person name="Schneider R."/>
            <person name="Smith A.J."/>
            <person name="Vanacova S."/>
            <person name="Villalvazo M."/>
            <person name="Haas B.J."/>
            <person name="Pertea M."/>
            <person name="Feldblyum T.V."/>
            <person name="Utterback T.R."/>
            <person name="Shu C.L."/>
            <person name="Osoegawa K."/>
            <person name="de Jong P.J."/>
            <person name="Hrdy I."/>
            <person name="Horvathova L."/>
            <person name="Zubacova Z."/>
            <person name="Dolezal P."/>
            <person name="Malik S.B."/>
            <person name="Logsdon J.M. Jr."/>
            <person name="Henze K."/>
            <person name="Gupta A."/>
            <person name="Wang C.C."/>
            <person name="Dunne R.L."/>
            <person name="Upcroft J.A."/>
            <person name="Upcroft P."/>
            <person name="White O."/>
            <person name="Salzberg S.L."/>
            <person name="Tang P."/>
            <person name="Chiu C.-H."/>
            <person name="Lee Y.-S."/>
            <person name="Embley T.M."/>
            <person name="Coombs G.H."/>
            <person name="Mottram J.C."/>
            <person name="Tachezy J."/>
            <person name="Fraser-Liggett C.M."/>
            <person name="Johnson P.J."/>
        </authorList>
    </citation>
    <scope>NUCLEOTIDE SEQUENCE [LARGE SCALE GENOMIC DNA]</scope>
    <source>
        <strain evidence="2">G3</strain>
    </source>
</reference>
<dbReference type="InterPro" id="IPR027267">
    <property type="entry name" value="AH/BAR_dom_sf"/>
</dbReference>
<proteinExistence type="predicted"/>
<keyword evidence="3" id="KW-1185">Reference proteome</keyword>
<evidence type="ECO:0000256" key="1">
    <source>
        <dbReference type="SAM" id="Coils"/>
    </source>
</evidence>
<name>A2DH90_TRIV3</name>
<gene>
    <name evidence="2" type="ORF">TVAG_021080</name>
</gene>
<evidence type="ECO:0000313" key="3">
    <source>
        <dbReference type="Proteomes" id="UP000001542"/>
    </source>
</evidence>
<reference evidence="2" key="1">
    <citation type="submission" date="2006-10" db="EMBL/GenBank/DDBJ databases">
        <authorList>
            <person name="Amadeo P."/>
            <person name="Zhao Q."/>
            <person name="Wortman J."/>
            <person name="Fraser-Liggett C."/>
            <person name="Carlton J."/>
        </authorList>
    </citation>
    <scope>NUCLEOTIDE SEQUENCE</scope>
    <source>
        <strain evidence="2">G3</strain>
    </source>
</reference>
<evidence type="ECO:0008006" key="4">
    <source>
        <dbReference type="Google" id="ProtNLM"/>
    </source>
</evidence>
<dbReference type="Proteomes" id="UP000001542">
    <property type="component" value="Unassembled WGS sequence"/>
</dbReference>
<dbReference type="SMR" id="A2DH90"/>